<keyword evidence="9" id="KW-1133">Transmembrane helix</keyword>
<dbReference type="Pfam" id="PF02518">
    <property type="entry name" value="HATPase_c"/>
    <property type="match status" value="1"/>
</dbReference>
<accession>A0A919K778</accession>
<dbReference type="Gene3D" id="1.20.5.1930">
    <property type="match status" value="1"/>
</dbReference>
<dbReference type="PANTHER" id="PTHR24421">
    <property type="entry name" value="NITRATE/NITRITE SENSOR PROTEIN NARX-RELATED"/>
    <property type="match status" value="1"/>
</dbReference>
<evidence type="ECO:0000256" key="8">
    <source>
        <dbReference type="ARBA" id="ARBA00023012"/>
    </source>
</evidence>
<keyword evidence="8" id="KW-0902">Two-component regulatory system</keyword>
<keyword evidence="3" id="KW-0597">Phosphoprotein</keyword>
<feature type="transmembrane region" description="Helical" evidence="9">
    <location>
        <begin position="100"/>
        <end position="117"/>
    </location>
</feature>
<name>A0A919K778_9ACTN</name>
<dbReference type="GO" id="GO:0046983">
    <property type="term" value="F:protein dimerization activity"/>
    <property type="evidence" value="ECO:0007669"/>
    <property type="project" value="InterPro"/>
</dbReference>
<proteinExistence type="predicted"/>
<reference evidence="12" key="1">
    <citation type="submission" date="2021-01" db="EMBL/GenBank/DDBJ databases">
        <title>Whole genome shotgun sequence of Actinoplanes rishiriensis NBRC 108556.</title>
        <authorList>
            <person name="Komaki H."/>
            <person name="Tamura T."/>
        </authorList>
    </citation>
    <scope>NUCLEOTIDE SEQUENCE</scope>
    <source>
        <strain evidence="12">NBRC 108556</strain>
    </source>
</reference>
<dbReference type="InterPro" id="IPR011712">
    <property type="entry name" value="Sig_transdc_His_kin_sub3_dim/P"/>
</dbReference>
<dbReference type="SUPFAM" id="SSF55874">
    <property type="entry name" value="ATPase domain of HSP90 chaperone/DNA topoisomerase II/histidine kinase"/>
    <property type="match status" value="1"/>
</dbReference>
<evidence type="ECO:0000259" key="10">
    <source>
        <dbReference type="Pfam" id="PF02518"/>
    </source>
</evidence>
<keyword evidence="13" id="KW-1185">Reference proteome</keyword>
<evidence type="ECO:0000256" key="6">
    <source>
        <dbReference type="ARBA" id="ARBA00022777"/>
    </source>
</evidence>
<dbReference type="Proteomes" id="UP000636960">
    <property type="component" value="Unassembled WGS sequence"/>
</dbReference>
<evidence type="ECO:0000256" key="7">
    <source>
        <dbReference type="ARBA" id="ARBA00022840"/>
    </source>
</evidence>
<feature type="transmembrane region" description="Helical" evidence="9">
    <location>
        <begin position="55"/>
        <end position="88"/>
    </location>
</feature>
<keyword evidence="4" id="KW-0808">Transferase</keyword>
<feature type="domain" description="Signal transduction histidine kinase subgroup 3 dimerisation and phosphoacceptor" evidence="11">
    <location>
        <begin position="180"/>
        <end position="245"/>
    </location>
</feature>
<dbReference type="GO" id="GO:0005524">
    <property type="term" value="F:ATP binding"/>
    <property type="evidence" value="ECO:0007669"/>
    <property type="project" value="UniProtKB-KW"/>
</dbReference>
<dbReference type="InterPro" id="IPR036890">
    <property type="entry name" value="HATPase_C_sf"/>
</dbReference>
<comment type="caution">
    <text evidence="12">The sequence shown here is derived from an EMBL/GenBank/DDBJ whole genome shotgun (WGS) entry which is preliminary data.</text>
</comment>
<keyword evidence="9" id="KW-0472">Membrane</keyword>
<dbReference type="Pfam" id="PF07730">
    <property type="entry name" value="HisKA_3"/>
    <property type="match status" value="1"/>
</dbReference>
<evidence type="ECO:0000256" key="3">
    <source>
        <dbReference type="ARBA" id="ARBA00022553"/>
    </source>
</evidence>
<organism evidence="12 13">
    <name type="scientific">Paractinoplanes rishiriensis</name>
    <dbReference type="NCBI Taxonomy" id="1050105"/>
    <lineage>
        <taxon>Bacteria</taxon>
        <taxon>Bacillati</taxon>
        <taxon>Actinomycetota</taxon>
        <taxon>Actinomycetes</taxon>
        <taxon>Micromonosporales</taxon>
        <taxon>Micromonosporaceae</taxon>
        <taxon>Paractinoplanes</taxon>
    </lineage>
</organism>
<keyword evidence="9" id="KW-0812">Transmembrane</keyword>
<evidence type="ECO:0000256" key="5">
    <source>
        <dbReference type="ARBA" id="ARBA00022741"/>
    </source>
</evidence>
<evidence type="ECO:0000256" key="4">
    <source>
        <dbReference type="ARBA" id="ARBA00022679"/>
    </source>
</evidence>
<dbReference type="InterPro" id="IPR050482">
    <property type="entry name" value="Sensor_HK_TwoCompSys"/>
</dbReference>
<dbReference type="EC" id="2.7.13.3" evidence="2"/>
<dbReference type="GO" id="GO:0016020">
    <property type="term" value="C:membrane"/>
    <property type="evidence" value="ECO:0007669"/>
    <property type="project" value="InterPro"/>
</dbReference>
<dbReference type="AlphaFoldDB" id="A0A919K778"/>
<dbReference type="PANTHER" id="PTHR24421:SF10">
    <property type="entry name" value="NITRATE_NITRITE SENSOR PROTEIN NARQ"/>
    <property type="match status" value="1"/>
</dbReference>
<protein>
    <recommendedName>
        <fullName evidence="2">histidine kinase</fullName>
        <ecNumber evidence="2">2.7.13.3</ecNumber>
    </recommendedName>
</protein>
<dbReference type="GO" id="GO:0000155">
    <property type="term" value="F:phosphorelay sensor kinase activity"/>
    <property type="evidence" value="ECO:0007669"/>
    <property type="project" value="InterPro"/>
</dbReference>
<sequence>MDVAVAVVFTLLIGWAIVDPPGPASPWPSWSAWLVGAALSGPVVVRRRWPLPALAAAGAVAVLATVLGAVAAGMIVLSFMPTVLVLYLVACTISPGRSAAALAGCAVAACAAILFFYRDVLPTLPPAPAVSELPPYWPVEIGTISVAMVIAWAAGLLVRARRVTSARLAREIAHAAVVEERLRISRELHDVIGHSMSLIAVKATVANHVADAQPDEARAALAAIEHTSRTTLAEIRRVLGGLRTDSDQHHPDLLPTGLADLRELADRIGSAGVEVDLALVGDAPLPAVLGPTVYRIVQEGLTNVLAHTTATRCRVAVEVHHQEVTIEITNPGPLRRSRVPAGGGYGLIGMRERVMLYGGSFHAGPIPDDGFRVAARLPFEPSGLPQ</sequence>
<evidence type="ECO:0000256" key="1">
    <source>
        <dbReference type="ARBA" id="ARBA00000085"/>
    </source>
</evidence>
<keyword evidence="5" id="KW-0547">Nucleotide-binding</keyword>
<evidence type="ECO:0000256" key="9">
    <source>
        <dbReference type="SAM" id="Phobius"/>
    </source>
</evidence>
<evidence type="ECO:0000259" key="11">
    <source>
        <dbReference type="Pfam" id="PF07730"/>
    </source>
</evidence>
<dbReference type="InterPro" id="IPR003594">
    <property type="entry name" value="HATPase_dom"/>
</dbReference>
<evidence type="ECO:0000256" key="2">
    <source>
        <dbReference type="ARBA" id="ARBA00012438"/>
    </source>
</evidence>
<dbReference type="EMBL" id="BOMV01000078">
    <property type="protein sequence ID" value="GIF00033.1"/>
    <property type="molecule type" value="Genomic_DNA"/>
</dbReference>
<feature type="domain" description="Histidine kinase/HSP90-like ATPase" evidence="10">
    <location>
        <begin position="293"/>
        <end position="380"/>
    </location>
</feature>
<evidence type="ECO:0000313" key="12">
    <source>
        <dbReference type="EMBL" id="GIF00033.1"/>
    </source>
</evidence>
<dbReference type="Gene3D" id="3.30.565.10">
    <property type="entry name" value="Histidine kinase-like ATPase, C-terminal domain"/>
    <property type="match status" value="1"/>
</dbReference>
<keyword evidence="7" id="KW-0067">ATP-binding</keyword>
<dbReference type="CDD" id="cd16917">
    <property type="entry name" value="HATPase_UhpB-NarQ-NarX-like"/>
    <property type="match status" value="1"/>
</dbReference>
<evidence type="ECO:0000313" key="13">
    <source>
        <dbReference type="Proteomes" id="UP000636960"/>
    </source>
</evidence>
<feature type="transmembrane region" description="Helical" evidence="9">
    <location>
        <begin position="137"/>
        <end position="158"/>
    </location>
</feature>
<comment type="catalytic activity">
    <reaction evidence="1">
        <text>ATP + protein L-histidine = ADP + protein N-phospho-L-histidine.</text>
        <dbReference type="EC" id="2.7.13.3"/>
    </reaction>
</comment>
<keyword evidence="6 12" id="KW-0418">Kinase</keyword>
<gene>
    <name evidence="12" type="ORF">Ari01nite_74970</name>
</gene>